<feature type="signal peptide" evidence="1">
    <location>
        <begin position="1"/>
        <end position="19"/>
    </location>
</feature>
<evidence type="ECO:0000256" key="1">
    <source>
        <dbReference type="SAM" id="SignalP"/>
    </source>
</evidence>
<feature type="chain" id="PRO_5005516298" evidence="1">
    <location>
        <begin position="20"/>
        <end position="174"/>
    </location>
</feature>
<name>A0A0K8R8V8_IXORI</name>
<proteinExistence type="evidence at transcript level"/>
<sequence length="174" mass="19745">MKTALTCALFGILFFGSQCSSNEQESTPTPQEELYKRHYQNASGLCGSWYRNESTLESIYNCTVQALVLQGYPIVNTTWEGLRHKYNWTIPRFVGFMCNFTVAMPEEFYFMFAFEEGLEQERMERSGEDSVTTEAPRVPERELTYAEGNCSEKINAKTTPAPTTPFKPAVVAIA</sequence>
<protein>
    <submittedName>
        <fullName evidence="2">Putative isac anti-complement</fullName>
    </submittedName>
</protein>
<keyword evidence="1" id="KW-0732">Signal</keyword>
<organism evidence="2">
    <name type="scientific">Ixodes ricinus</name>
    <name type="common">Common tick</name>
    <name type="synonym">Acarus ricinus</name>
    <dbReference type="NCBI Taxonomy" id="34613"/>
    <lineage>
        <taxon>Eukaryota</taxon>
        <taxon>Metazoa</taxon>
        <taxon>Ecdysozoa</taxon>
        <taxon>Arthropoda</taxon>
        <taxon>Chelicerata</taxon>
        <taxon>Arachnida</taxon>
        <taxon>Acari</taxon>
        <taxon>Parasitiformes</taxon>
        <taxon>Ixodida</taxon>
        <taxon>Ixodoidea</taxon>
        <taxon>Ixodidae</taxon>
        <taxon>Ixodinae</taxon>
        <taxon>Ixodes</taxon>
    </lineage>
</organism>
<reference evidence="2" key="1">
    <citation type="submission" date="2012-12" db="EMBL/GenBank/DDBJ databases">
        <title>Identification and characterization of a phenylalanine ammonia-lyase gene family in Isatis indigotica Fort.</title>
        <authorList>
            <person name="Liu Q."/>
            <person name="Chen J."/>
            <person name="Zhou X."/>
            <person name="Di P."/>
            <person name="Xiao Y."/>
            <person name="Xuan H."/>
            <person name="Zhang L."/>
            <person name="Chen W."/>
        </authorList>
    </citation>
    <scope>NUCLEOTIDE SEQUENCE</scope>
    <source>
        <tissue evidence="2">Salivary gland</tissue>
    </source>
</reference>
<dbReference type="AlphaFoldDB" id="A0A0K8R8V8"/>
<dbReference type="EMBL" id="GADI01006221">
    <property type="protein sequence ID" value="JAA67587.1"/>
    <property type="molecule type" value="mRNA"/>
</dbReference>
<accession>A0A0K8R8V8</accession>
<evidence type="ECO:0000313" key="2">
    <source>
        <dbReference type="EMBL" id="JAA67587.1"/>
    </source>
</evidence>